<dbReference type="Proteomes" id="UP000245212">
    <property type="component" value="Unassembled WGS sequence"/>
</dbReference>
<evidence type="ECO:0000313" key="1">
    <source>
        <dbReference type="EMBL" id="PWF23960.1"/>
    </source>
</evidence>
<dbReference type="AlphaFoldDB" id="A0A2V1K506"/>
<gene>
    <name evidence="1" type="ORF">DD235_06420</name>
</gene>
<dbReference type="Gene3D" id="3.30.450.20">
    <property type="entry name" value="PAS domain"/>
    <property type="match status" value="1"/>
</dbReference>
<dbReference type="RefSeq" id="WP_109061239.1">
    <property type="nucleotide sequence ID" value="NZ_QETA01000002.1"/>
</dbReference>
<comment type="caution">
    <text evidence="1">The sequence shown here is derived from an EMBL/GenBank/DDBJ whole genome shotgun (WGS) entry which is preliminary data.</text>
</comment>
<evidence type="ECO:0000313" key="2">
    <source>
        <dbReference type="Proteomes" id="UP000245212"/>
    </source>
</evidence>
<sequence length="246" mass="27039">MRIQSQIEHAQDTLERIIGDMQHSAAALARMAADIVPSPQPGTQGTRLSDSQRQALQAHIQVALERHAWCHGAGFASYASPTATDNGYWTLEWWLREAGNARQAHLDQSQEIRQRLDFRTFDWFEQPARRHQPFVDGPYVDYVCNGAYTMTAAHPVMIGDAFAGVTAVDVLVSTLETLALPALTTISQPALVLNSDRRVIISTSPDIRTGDLWKTDRLPACPSKPGIPLQLVVLDDAPGLPPSGPR</sequence>
<dbReference type="EMBL" id="QETA01000002">
    <property type="protein sequence ID" value="PWF23960.1"/>
    <property type="molecule type" value="Genomic_DNA"/>
</dbReference>
<evidence type="ECO:0008006" key="3">
    <source>
        <dbReference type="Google" id="ProtNLM"/>
    </source>
</evidence>
<reference evidence="2" key="1">
    <citation type="submission" date="2018-05" db="EMBL/GenBank/DDBJ databases">
        <authorList>
            <person name="Li Y."/>
        </authorList>
    </citation>
    <scope>NUCLEOTIDE SEQUENCE [LARGE SCALE GENOMIC DNA]</scope>
    <source>
        <strain evidence="2">3d-2-2</strain>
    </source>
</reference>
<name>A0A2V1K506_9BURK</name>
<accession>A0A2V1K506</accession>
<proteinExistence type="predicted"/>
<protein>
    <recommendedName>
        <fullName evidence="3">Cache domain-containing protein</fullName>
    </recommendedName>
</protein>
<dbReference type="CDD" id="cd12913">
    <property type="entry name" value="PDC1_MCP_like"/>
    <property type="match status" value="1"/>
</dbReference>
<organism evidence="1 2">
    <name type="scientific">Corticimicrobacter populi</name>
    <dbReference type="NCBI Taxonomy" id="2175229"/>
    <lineage>
        <taxon>Bacteria</taxon>
        <taxon>Pseudomonadati</taxon>
        <taxon>Pseudomonadota</taxon>
        <taxon>Betaproteobacteria</taxon>
        <taxon>Burkholderiales</taxon>
        <taxon>Alcaligenaceae</taxon>
        <taxon>Corticimicrobacter</taxon>
    </lineage>
</organism>
<keyword evidence="2" id="KW-1185">Reference proteome</keyword>